<dbReference type="GO" id="GO:0016020">
    <property type="term" value="C:membrane"/>
    <property type="evidence" value="ECO:0007669"/>
    <property type="project" value="UniProtKB-SubCell"/>
</dbReference>
<evidence type="ECO:0000256" key="1">
    <source>
        <dbReference type="ARBA" id="ARBA00009995"/>
    </source>
</evidence>
<name>A0A226DIU4_FOLCA</name>
<dbReference type="PANTHER" id="PTHR48043">
    <property type="entry name" value="EG:EG0003.4 PROTEIN-RELATED"/>
    <property type="match status" value="1"/>
</dbReference>
<dbReference type="EC" id="2.4.1.17" evidence="5"/>
<dbReference type="InterPro" id="IPR050271">
    <property type="entry name" value="UDP-glycosyltransferase"/>
</dbReference>
<dbReference type="FunFam" id="3.40.50.2000:FF:000021">
    <property type="entry name" value="UDP-glucuronosyltransferase"/>
    <property type="match status" value="1"/>
</dbReference>
<evidence type="ECO:0000256" key="3">
    <source>
        <dbReference type="ARBA" id="ARBA00022679"/>
    </source>
</evidence>
<comment type="caution">
    <text evidence="6">The sequence shown here is derived from an EMBL/GenBank/DDBJ whole genome shotgun (WGS) entry which is preliminary data.</text>
</comment>
<protein>
    <recommendedName>
        <fullName evidence="5">UDP-glucuronosyltransferase</fullName>
        <ecNumber evidence="5">2.4.1.17</ecNumber>
    </recommendedName>
</protein>
<dbReference type="Pfam" id="PF00201">
    <property type="entry name" value="UDPGT"/>
    <property type="match status" value="1"/>
</dbReference>
<comment type="subcellular location">
    <subcellularLocation>
        <location evidence="5">Membrane</location>
        <topology evidence="5">Single-pass membrane protein</topology>
    </subcellularLocation>
</comment>
<dbReference type="GO" id="GO:0015020">
    <property type="term" value="F:glucuronosyltransferase activity"/>
    <property type="evidence" value="ECO:0007669"/>
    <property type="project" value="UniProtKB-EC"/>
</dbReference>
<feature type="transmembrane region" description="Helical" evidence="5">
    <location>
        <begin position="487"/>
        <end position="518"/>
    </location>
</feature>
<keyword evidence="3 4" id="KW-0808">Transferase</keyword>
<dbReference type="CDD" id="cd03784">
    <property type="entry name" value="GT1_Gtf-like"/>
    <property type="match status" value="1"/>
</dbReference>
<dbReference type="AlphaFoldDB" id="A0A226DIU4"/>
<sequence>MRFIILIVFCSLVNFGSTANILFYFVVSGYSHRIGVWPIIQRLAESGHNVTFLSPYPNKNQVAQSHHVNITDYVPHNLAKDIGIMDIDKIGLRLREGVAGIENMWSHVDQLAIRSCEALMKKPEFQTWVETSSFDLIVSNTMYNECGYGLVHKFGAKHIAYSSTTHMMWFKDAYAYPDENLPEIQTQYAKDMTFFQSLRNELVSLSWQWWRYRSTFPKIEAILRDRLELDDLPPIDVIERNTSLIFTNTHPSEEYARSLPPNFIGIGGTHCSDERKPLPEDLESFITNSSTKGFILLSFGTYADLSSLPKYLQNYFFNAMSKVPDMKFIVKFNAKPPYGLASNIKTVNWIPQQDLIAHPKIKAFIGHGGVLGTQEAIYHAVPMIVIPFFSDQDYQAARAHQRETAIALEIRELTEEKLLTAILQVLNNPKYKENTARISKFFRDRPSPPVESAVWWIEYVLRHDACCSHLRPIGLQRTWYERRMLDIWGFIAFCGITIFAILVFAIYHLFSGVLNLLICSKIKLD</sequence>
<evidence type="ECO:0000313" key="6">
    <source>
        <dbReference type="EMBL" id="OXA44491.1"/>
    </source>
</evidence>
<evidence type="ECO:0000256" key="4">
    <source>
        <dbReference type="RuleBase" id="RU003718"/>
    </source>
</evidence>
<evidence type="ECO:0000256" key="5">
    <source>
        <dbReference type="RuleBase" id="RU362059"/>
    </source>
</evidence>
<dbReference type="Gene3D" id="3.40.50.2000">
    <property type="entry name" value="Glycogen Phosphorylase B"/>
    <property type="match status" value="2"/>
</dbReference>
<gene>
    <name evidence="6" type="ORF">Fcan01_20615</name>
</gene>
<dbReference type="InterPro" id="IPR002213">
    <property type="entry name" value="UDP_glucos_trans"/>
</dbReference>
<dbReference type="Proteomes" id="UP000198287">
    <property type="component" value="Unassembled WGS sequence"/>
</dbReference>
<dbReference type="PANTHER" id="PTHR48043:SF159">
    <property type="entry name" value="EG:EG0003.4 PROTEIN-RELATED"/>
    <property type="match status" value="1"/>
</dbReference>
<keyword evidence="5" id="KW-0472">Membrane</keyword>
<reference evidence="6 7" key="1">
    <citation type="submission" date="2015-12" db="EMBL/GenBank/DDBJ databases">
        <title>The genome of Folsomia candida.</title>
        <authorList>
            <person name="Faddeeva A."/>
            <person name="Derks M.F."/>
            <person name="Anvar Y."/>
            <person name="Smit S."/>
            <person name="Van Straalen N."/>
            <person name="Roelofs D."/>
        </authorList>
    </citation>
    <scope>NUCLEOTIDE SEQUENCE [LARGE SCALE GENOMIC DNA]</scope>
    <source>
        <strain evidence="6 7">VU population</strain>
        <tissue evidence="6">Whole body</tissue>
    </source>
</reference>
<dbReference type="OMA" id="AKHIAYS"/>
<evidence type="ECO:0000256" key="2">
    <source>
        <dbReference type="ARBA" id="ARBA00022676"/>
    </source>
</evidence>
<comment type="similarity">
    <text evidence="1 4">Belongs to the UDP-glycosyltransferase family.</text>
</comment>
<accession>A0A226DIU4</accession>
<comment type="catalytic activity">
    <reaction evidence="5">
        <text>glucuronate acceptor + UDP-alpha-D-glucuronate = acceptor beta-D-glucuronoside + UDP + H(+)</text>
        <dbReference type="Rhea" id="RHEA:21032"/>
        <dbReference type="ChEBI" id="CHEBI:15378"/>
        <dbReference type="ChEBI" id="CHEBI:58052"/>
        <dbReference type="ChEBI" id="CHEBI:58223"/>
        <dbReference type="ChEBI" id="CHEBI:132367"/>
        <dbReference type="ChEBI" id="CHEBI:132368"/>
        <dbReference type="EC" id="2.4.1.17"/>
    </reaction>
</comment>
<keyword evidence="7" id="KW-1185">Reference proteome</keyword>
<dbReference type="PROSITE" id="PS00375">
    <property type="entry name" value="UDPGT"/>
    <property type="match status" value="1"/>
</dbReference>
<keyword evidence="5" id="KW-1133">Transmembrane helix</keyword>
<proteinExistence type="inferred from homology"/>
<evidence type="ECO:0000313" key="7">
    <source>
        <dbReference type="Proteomes" id="UP000198287"/>
    </source>
</evidence>
<dbReference type="InterPro" id="IPR035595">
    <property type="entry name" value="UDP_glycos_trans_CS"/>
</dbReference>
<keyword evidence="5" id="KW-0812">Transmembrane</keyword>
<dbReference type="EMBL" id="LNIX01000019">
    <property type="protein sequence ID" value="OXA44491.1"/>
    <property type="molecule type" value="Genomic_DNA"/>
</dbReference>
<dbReference type="OrthoDB" id="5835829at2759"/>
<organism evidence="6 7">
    <name type="scientific">Folsomia candida</name>
    <name type="common">Springtail</name>
    <dbReference type="NCBI Taxonomy" id="158441"/>
    <lineage>
        <taxon>Eukaryota</taxon>
        <taxon>Metazoa</taxon>
        <taxon>Ecdysozoa</taxon>
        <taxon>Arthropoda</taxon>
        <taxon>Hexapoda</taxon>
        <taxon>Collembola</taxon>
        <taxon>Entomobryomorpha</taxon>
        <taxon>Isotomoidea</taxon>
        <taxon>Isotomidae</taxon>
        <taxon>Proisotominae</taxon>
        <taxon>Folsomia</taxon>
    </lineage>
</organism>
<dbReference type="SUPFAM" id="SSF53756">
    <property type="entry name" value="UDP-Glycosyltransferase/glycogen phosphorylase"/>
    <property type="match status" value="1"/>
</dbReference>
<dbReference type="STRING" id="158441.A0A226DIU4"/>
<keyword evidence="2 4" id="KW-0328">Glycosyltransferase</keyword>